<dbReference type="RefSeq" id="WP_265219419.1">
    <property type="nucleotide sequence ID" value="NZ_JAPEUL010000007.1"/>
</dbReference>
<dbReference type="InterPro" id="IPR005801">
    <property type="entry name" value="ADC_synthase"/>
</dbReference>
<sequence length="205" mass="22710">MRVPELLLRKQGNRIFSNPLAGSARRLDCPDRDRQAAETLLKSSKDQYEHRLVVEAIRSSLSPLIDQLSVPEHPSLISTPTMWHLSTQIEGTLSDTNPPSMFDLIKHVHPTPAMCGTPTFDAQHYIRCLEPHQRGCFSGLVGWCDFQGNGEWAIAIRCAQVAGNKATLFAGAGVVPDSDPESEWLETSAKMRTMLNAFGIKEDVI</sequence>
<dbReference type="Proteomes" id="UP001431181">
    <property type="component" value="Unassembled WGS sequence"/>
</dbReference>
<dbReference type="InterPro" id="IPR019999">
    <property type="entry name" value="Anth_synth_I-like"/>
</dbReference>
<comment type="caution">
    <text evidence="2">The sequence shown here is derived from an EMBL/GenBank/DDBJ whole genome shotgun (WGS) entry which is preliminary data.</text>
</comment>
<dbReference type="SUPFAM" id="SSF56322">
    <property type="entry name" value="ADC synthase"/>
    <property type="match status" value="1"/>
</dbReference>
<keyword evidence="3" id="KW-1185">Reference proteome</keyword>
<gene>
    <name evidence="2" type="ORF">ONZ52_13145</name>
</gene>
<evidence type="ECO:0000313" key="2">
    <source>
        <dbReference type="EMBL" id="MCW4629848.1"/>
    </source>
</evidence>
<dbReference type="PANTHER" id="PTHR42839">
    <property type="entry name" value="ISOCHORISMATE SYNTHASE ENTC"/>
    <property type="match status" value="1"/>
</dbReference>
<evidence type="ECO:0000259" key="1">
    <source>
        <dbReference type="Pfam" id="PF00425"/>
    </source>
</evidence>
<dbReference type="Gene3D" id="3.60.120.10">
    <property type="entry name" value="Anthranilate synthase"/>
    <property type="match status" value="1"/>
</dbReference>
<dbReference type="PANTHER" id="PTHR42839:SF2">
    <property type="entry name" value="ISOCHORISMATE SYNTHASE ENTC"/>
    <property type="match status" value="1"/>
</dbReference>
<evidence type="ECO:0000313" key="3">
    <source>
        <dbReference type="Proteomes" id="UP001431181"/>
    </source>
</evidence>
<reference evidence="2" key="1">
    <citation type="submission" date="2022-11" db="EMBL/GenBank/DDBJ databases">
        <title>Marinomonas sp. nov., isolated from marine algae.</title>
        <authorList>
            <person name="Choi D.G."/>
            <person name="Kim J.M."/>
            <person name="Lee J.K."/>
            <person name="Baek J.H."/>
            <person name="Jeon C.O."/>
        </authorList>
    </citation>
    <scope>NUCLEOTIDE SEQUENCE</scope>
    <source>
        <strain evidence="2">KJ51-3</strain>
    </source>
</reference>
<feature type="domain" description="Chorismate-utilising enzyme C-terminal" evidence="1">
    <location>
        <begin position="4"/>
        <end position="190"/>
    </location>
</feature>
<dbReference type="PRINTS" id="PR00095">
    <property type="entry name" value="ANTSNTHASEI"/>
</dbReference>
<protein>
    <submittedName>
        <fullName evidence="2">Chorismate-binding protein</fullName>
    </submittedName>
</protein>
<dbReference type="InterPro" id="IPR015890">
    <property type="entry name" value="Chorismate_C"/>
</dbReference>
<accession>A0ABT3KH28</accession>
<dbReference type="EMBL" id="JAPEUL010000007">
    <property type="protein sequence ID" value="MCW4629848.1"/>
    <property type="molecule type" value="Genomic_DNA"/>
</dbReference>
<name>A0ABT3KH28_9GAMM</name>
<organism evidence="2 3">
    <name type="scientific">Marinomonas rhodophyticola</name>
    <dbReference type="NCBI Taxonomy" id="2992803"/>
    <lineage>
        <taxon>Bacteria</taxon>
        <taxon>Pseudomonadati</taxon>
        <taxon>Pseudomonadota</taxon>
        <taxon>Gammaproteobacteria</taxon>
        <taxon>Oceanospirillales</taxon>
        <taxon>Oceanospirillaceae</taxon>
        <taxon>Marinomonas</taxon>
    </lineage>
</organism>
<proteinExistence type="predicted"/>
<dbReference type="Pfam" id="PF00425">
    <property type="entry name" value="Chorismate_bind"/>
    <property type="match status" value="1"/>
</dbReference>